<dbReference type="PANTHER" id="PTHR35342">
    <property type="entry name" value="TRICARBOXYLIC TRANSPORT PROTEIN"/>
    <property type="match status" value="1"/>
</dbReference>
<keyword evidence="1" id="KW-0472">Membrane</keyword>
<keyword evidence="4" id="KW-1185">Reference proteome</keyword>
<feature type="transmembrane region" description="Helical" evidence="1">
    <location>
        <begin position="109"/>
        <end position="132"/>
    </location>
</feature>
<feature type="transmembrane region" description="Helical" evidence="1">
    <location>
        <begin position="469"/>
        <end position="489"/>
    </location>
</feature>
<dbReference type="PANTHER" id="PTHR35342:SF5">
    <property type="entry name" value="TRICARBOXYLIC TRANSPORT PROTEIN"/>
    <property type="match status" value="1"/>
</dbReference>
<feature type="transmembrane region" description="Helical" evidence="1">
    <location>
        <begin position="353"/>
        <end position="381"/>
    </location>
</feature>
<evidence type="ECO:0000313" key="4">
    <source>
        <dbReference type="Proteomes" id="UP000077405"/>
    </source>
</evidence>
<keyword evidence="3" id="KW-0614">Plasmid</keyword>
<proteinExistence type="predicted"/>
<dbReference type="InterPro" id="IPR002823">
    <property type="entry name" value="DUF112_TM"/>
</dbReference>
<feature type="domain" description="DUF112" evidence="2">
    <location>
        <begin position="20"/>
        <end position="438"/>
    </location>
</feature>
<dbReference type="AlphaFoldDB" id="A0A2R4VTD4"/>
<evidence type="ECO:0000259" key="2">
    <source>
        <dbReference type="Pfam" id="PF01970"/>
    </source>
</evidence>
<feature type="transmembrane region" description="Helical" evidence="1">
    <location>
        <begin position="321"/>
        <end position="341"/>
    </location>
</feature>
<dbReference type="Proteomes" id="UP000077405">
    <property type="component" value="Plasmid pYZ2"/>
</dbReference>
<evidence type="ECO:0000256" key="1">
    <source>
        <dbReference type="SAM" id="Phobius"/>
    </source>
</evidence>
<dbReference type="Pfam" id="PF01970">
    <property type="entry name" value="TctA"/>
    <property type="match status" value="1"/>
</dbReference>
<feature type="transmembrane region" description="Helical" evidence="1">
    <location>
        <begin position="393"/>
        <end position="426"/>
    </location>
</feature>
<protein>
    <recommendedName>
        <fullName evidence="2">DUF112 domain-containing protein</fullName>
    </recommendedName>
</protein>
<gene>
    <name evidence="3" type="ORF">A6A40_22230</name>
</gene>
<keyword evidence="1" id="KW-1133">Transmembrane helix</keyword>
<dbReference type="RefSeq" id="WP_108547983.1">
    <property type="nucleotide sequence ID" value="NZ_CP028903.1"/>
</dbReference>
<feature type="transmembrane region" description="Helical" evidence="1">
    <location>
        <begin position="152"/>
        <end position="182"/>
    </location>
</feature>
<accession>A0A2R4VTD4</accession>
<name>A0A2R4VTD4_9PROT</name>
<reference evidence="3 4" key="1">
    <citation type="submission" date="2018-04" db="EMBL/GenBank/DDBJ databases">
        <title>Complete genome sequence of the nitrogen-fixing bacterium Azospirillum humicireducens type strain SgZ-5.</title>
        <authorList>
            <person name="Yu Z."/>
        </authorList>
    </citation>
    <scope>NUCLEOTIDE SEQUENCE [LARGE SCALE GENOMIC DNA]</scope>
    <source>
        <strain evidence="3 4">SgZ-5</strain>
        <plasmid evidence="3 4">pYZ2</plasmid>
    </source>
</reference>
<dbReference type="EMBL" id="CP028903">
    <property type="protein sequence ID" value="AWB07703.1"/>
    <property type="molecule type" value="Genomic_DNA"/>
</dbReference>
<evidence type="ECO:0000313" key="3">
    <source>
        <dbReference type="EMBL" id="AWB07703.1"/>
    </source>
</evidence>
<feature type="transmembrane region" description="Helical" evidence="1">
    <location>
        <begin position="203"/>
        <end position="223"/>
    </location>
</feature>
<geneLocation type="plasmid" evidence="3 4">
    <name>pYZ2</name>
</geneLocation>
<sequence length="499" mass="52068">MDILANLALGFQTALGLSNLAYCLLGVFLGTAIGVLPGLGPVATIAMLLPVTIGLPPESALIMLAGIYYGAQYGGSTTAILVNLPGESSSVVTALDGYQMARQGRAGTALATAALGSFFAGTVATVLLALFAPPLADLALKFGPAEYFSLMVLGLVASIVLAQGSLLHALAMIVMGLLLGLIGTDVNSGTARYTFDLPQLADGIGFVIVAMGVFGIAEIVANLENEATRTTMVKSVTGLLPSRSDLKRIVAPVLRGTALGSLLGILPGGGAMLASFAAYSMEKKVSRHPEEFGKGAIEGVAAPEAANNAGAQTSFIPMLTLGIPSNPVMALMIGAMIIQGIQPGPSVMTEQPALFWGIIVSMWVGNMFLLVLNLPLIGLWVRMIAVPYHLLYPAILVFCAIGVFSLNNSVFDIFLMAGFGVLGYVFRKLDCEPAPMLLGFILGPMMEENLRRALLISKGDPMVFATRPISAAMLVVALALLVTVLAPAVRRKREEAFQE</sequence>
<keyword evidence="1" id="KW-0812">Transmembrane</keyword>
<dbReference type="KEGG" id="ahu:A6A40_22230"/>
<dbReference type="OrthoDB" id="7232499at2"/>
<organism evidence="3 4">
    <name type="scientific">Azospirillum humicireducens</name>
    <dbReference type="NCBI Taxonomy" id="1226968"/>
    <lineage>
        <taxon>Bacteria</taxon>
        <taxon>Pseudomonadati</taxon>
        <taxon>Pseudomonadota</taxon>
        <taxon>Alphaproteobacteria</taxon>
        <taxon>Rhodospirillales</taxon>
        <taxon>Azospirillaceae</taxon>
        <taxon>Azospirillum</taxon>
    </lineage>
</organism>